<dbReference type="InterPro" id="IPR027370">
    <property type="entry name" value="Znf-RING_euk"/>
</dbReference>
<gene>
    <name evidence="9" type="ORF">CAEBREN_03410</name>
</gene>
<dbReference type="SUPFAM" id="SSF57850">
    <property type="entry name" value="RING/U-box"/>
    <property type="match status" value="1"/>
</dbReference>
<keyword evidence="4 6" id="KW-0863">Zinc-finger</keyword>
<protein>
    <recommendedName>
        <fullName evidence="8">RING-type domain-containing protein</fullName>
    </recommendedName>
</protein>
<evidence type="ECO:0000256" key="2">
    <source>
        <dbReference type="ARBA" id="ARBA00022490"/>
    </source>
</evidence>
<organism evidence="10">
    <name type="scientific">Caenorhabditis brenneri</name>
    <name type="common">Nematode worm</name>
    <dbReference type="NCBI Taxonomy" id="135651"/>
    <lineage>
        <taxon>Eukaryota</taxon>
        <taxon>Metazoa</taxon>
        <taxon>Ecdysozoa</taxon>
        <taxon>Nematoda</taxon>
        <taxon>Chromadorea</taxon>
        <taxon>Rhabditida</taxon>
        <taxon>Rhabditina</taxon>
        <taxon>Rhabditomorpha</taxon>
        <taxon>Rhabditoidea</taxon>
        <taxon>Rhabditidae</taxon>
        <taxon>Peloderinae</taxon>
        <taxon>Caenorhabditis</taxon>
    </lineage>
</organism>
<keyword evidence="5" id="KW-0862">Zinc</keyword>
<dbReference type="EMBL" id="GL379790">
    <property type="protein sequence ID" value="EGT49434.1"/>
    <property type="molecule type" value="Genomic_DNA"/>
</dbReference>
<dbReference type="SUPFAM" id="SSF54695">
    <property type="entry name" value="POZ domain"/>
    <property type="match status" value="1"/>
</dbReference>
<evidence type="ECO:0000256" key="1">
    <source>
        <dbReference type="ARBA" id="ARBA00004496"/>
    </source>
</evidence>
<dbReference type="InterPro" id="IPR013083">
    <property type="entry name" value="Znf_RING/FYVE/PHD"/>
</dbReference>
<dbReference type="Pfam" id="PF00651">
    <property type="entry name" value="BTB"/>
    <property type="match status" value="1"/>
</dbReference>
<keyword evidence="10" id="KW-1185">Reference proteome</keyword>
<sequence>MSTPTKRFVIFHNFSNLSPGILYPMAEQIHYGLYWQLLVRQTSNRVTFCLTCRLPNSRKTESIDAGILYRIVWADGTSEIGSGSHCFHSENLSNERWTVSRGSRDFMLECRVEIKTTLLDTHFKKFKPTISDNSEQYRIDSFPEDFMDLLFVVEGYRALHEKNVLNILSIAKAHGVDTVVEKCEQFLMKKSIKPSAELVGIAKKFNLCSLKSYIENPEVGKTGKVPEKPEKTVRPMENRETQTSAITSNSREFVISHNFYGSLPEKSYYGRVESHSNFHWRIHIGHSKKKKLCLGLECWPMSNWSNQHSVTARIEPCVIVEANDVKSNASVFRFDDSNQIFWSNFSKPDSRCEVQFKVEVTKAVGFGLVTNAFLSNIETVLLILNYRTLKFPKLVLTSHFKVFQSTLADNQKKVYIDENLEDFEKLLPVLDGLDVIDDKNVLTILDLAHGYGVEIVIRKCEKFLIKDSKKSPEHLTEIAKAYNLDLLKHFQSQSNEKLIESLECPVCYRTYENMPRMLQCGHSFCNSCLNRLHNATCPICCRAFVPGSETQNYALKNVIEAVFPNLTIRSARVPTIQHRHVSKIVEEEQRCAIM</sequence>
<dbReference type="InterPro" id="IPR002083">
    <property type="entry name" value="MATH/TRAF_dom"/>
</dbReference>
<dbReference type="Proteomes" id="UP000008068">
    <property type="component" value="Unassembled WGS sequence"/>
</dbReference>
<dbReference type="InParanoid" id="G0MD89"/>
<evidence type="ECO:0000313" key="10">
    <source>
        <dbReference type="Proteomes" id="UP000008068"/>
    </source>
</evidence>
<comment type="subcellular location">
    <subcellularLocation>
        <location evidence="1">Cytoplasm</location>
    </subcellularLocation>
</comment>
<dbReference type="PANTHER" id="PTHR22743">
    <property type="entry name" value="MEPRIN/TRAF-LIKE MATH FAMILY-C.ELEGANS"/>
    <property type="match status" value="1"/>
</dbReference>
<dbReference type="SMART" id="SM00184">
    <property type="entry name" value="RING"/>
    <property type="match status" value="1"/>
</dbReference>
<evidence type="ECO:0000256" key="3">
    <source>
        <dbReference type="ARBA" id="ARBA00022723"/>
    </source>
</evidence>
<feature type="domain" description="RING-type" evidence="8">
    <location>
        <begin position="504"/>
        <end position="540"/>
    </location>
</feature>
<accession>G0MD89</accession>
<dbReference type="InterPro" id="IPR000210">
    <property type="entry name" value="BTB/POZ_dom"/>
</dbReference>
<evidence type="ECO:0000256" key="6">
    <source>
        <dbReference type="PROSITE-ProRule" id="PRU00175"/>
    </source>
</evidence>
<dbReference type="OrthoDB" id="5876225at2759"/>
<dbReference type="Gene3D" id="3.30.710.10">
    <property type="entry name" value="Potassium Channel Kv1.1, Chain A"/>
    <property type="match status" value="1"/>
</dbReference>
<evidence type="ECO:0000256" key="7">
    <source>
        <dbReference type="SAM" id="MobiDB-lite"/>
    </source>
</evidence>
<evidence type="ECO:0000259" key="8">
    <source>
        <dbReference type="PROSITE" id="PS50089"/>
    </source>
</evidence>
<dbReference type="PROSITE" id="PS00518">
    <property type="entry name" value="ZF_RING_1"/>
    <property type="match status" value="1"/>
</dbReference>
<dbReference type="GO" id="GO:0008270">
    <property type="term" value="F:zinc ion binding"/>
    <property type="evidence" value="ECO:0007669"/>
    <property type="project" value="UniProtKB-KW"/>
</dbReference>
<dbReference type="InterPro" id="IPR017907">
    <property type="entry name" value="Znf_RING_CS"/>
</dbReference>
<feature type="region of interest" description="Disordered" evidence="7">
    <location>
        <begin position="221"/>
        <end position="243"/>
    </location>
</feature>
<dbReference type="Pfam" id="PF13445">
    <property type="entry name" value="zf-RING_UBOX"/>
    <property type="match status" value="1"/>
</dbReference>
<feature type="compositionally biased region" description="Basic and acidic residues" evidence="7">
    <location>
        <begin position="224"/>
        <end position="240"/>
    </location>
</feature>
<dbReference type="PROSITE" id="PS50089">
    <property type="entry name" value="ZF_RING_2"/>
    <property type="match status" value="1"/>
</dbReference>
<dbReference type="SMART" id="SM00225">
    <property type="entry name" value="BTB"/>
    <property type="match status" value="2"/>
</dbReference>
<evidence type="ECO:0000256" key="5">
    <source>
        <dbReference type="ARBA" id="ARBA00022833"/>
    </source>
</evidence>
<dbReference type="InterPro" id="IPR052664">
    <property type="entry name" value="BTB-MATH_domain_protein"/>
</dbReference>
<dbReference type="Gene3D" id="3.30.40.10">
    <property type="entry name" value="Zinc/RING finger domain, C3HC4 (zinc finger)"/>
    <property type="match status" value="1"/>
</dbReference>
<reference evidence="10" key="1">
    <citation type="submission" date="2011-07" db="EMBL/GenBank/DDBJ databases">
        <authorList>
            <consortium name="Caenorhabditis brenneri Sequencing and Analysis Consortium"/>
            <person name="Wilson R.K."/>
        </authorList>
    </citation>
    <scope>NUCLEOTIDE SEQUENCE [LARGE SCALE GENOMIC DNA]</scope>
    <source>
        <strain evidence="10">PB2801</strain>
    </source>
</reference>
<dbReference type="InterPro" id="IPR011333">
    <property type="entry name" value="SKP1/BTB/POZ_sf"/>
</dbReference>
<evidence type="ECO:0000256" key="4">
    <source>
        <dbReference type="ARBA" id="ARBA00022771"/>
    </source>
</evidence>
<dbReference type="HOGENOM" id="CLU_465579_0_0_1"/>
<dbReference type="InterPro" id="IPR001841">
    <property type="entry name" value="Znf_RING"/>
</dbReference>
<name>G0MD89_CAEBE</name>
<dbReference type="Pfam" id="PF00917">
    <property type="entry name" value="MATH"/>
    <property type="match status" value="2"/>
</dbReference>
<dbReference type="GO" id="GO:0005737">
    <property type="term" value="C:cytoplasm"/>
    <property type="evidence" value="ECO:0007669"/>
    <property type="project" value="UniProtKB-SubCell"/>
</dbReference>
<dbReference type="AlphaFoldDB" id="G0MD89"/>
<dbReference type="PANTHER" id="PTHR22743:SF165">
    <property type="entry name" value="BTB AND MATH DOMAIN CONTAINING-RELATED"/>
    <property type="match status" value="1"/>
</dbReference>
<keyword evidence="2" id="KW-0963">Cytoplasm</keyword>
<proteinExistence type="predicted"/>
<evidence type="ECO:0000313" key="9">
    <source>
        <dbReference type="EMBL" id="EGT49434.1"/>
    </source>
</evidence>
<keyword evidence="3" id="KW-0479">Metal-binding</keyword>